<dbReference type="SUPFAM" id="SSF52113">
    <property type="entry name" value="BRCT domain"/>
    <property type="match status" value="2"/>
</dbReference>
<evidence type="ECO:0000313" key="2">
    <source>
        <dbReference type="EMBL" id="KAG5544738.1"/>
    </source>
</evidence>
<organism evidence="2 3">
    <name type="scientific">Rhododendron griersonianum</name>
    <dbReference type="NCBI Taxonomy" id="479676"/>
    <lineage>
        <taxon>Eukaryota</taxon>
        <taxon>Viridiplantae</taxon>
        <taxon>Streptophyta</taxon>
        <taxon>Embryophyta</taxon>
        <taxon>Tracheophyta</taxon>
        <taxon>Spermatophyta</taxon>
        <taxon>Magnoliopsida</taxon>
        <taxon>eudicotyledons</taxon>
        <taxon>Gunneridae</taxon>
        <taxon>Pentapetalae</taxon>
        <taxon>asterids</taxon>
        <taxon>Ericales</taxon>
        <taxon>Ericaceae</taxon>
        <taxon>Ericoideae</taxon>
        <taxon>Rhodoreae</taxon>
        <taxon>Rhododendron</taxon>
    </lineage>
</organism>
<dbReference type="InterPro" id="IPR036420">
    <property type="entry name" value="BRCT_dom_sf"/>
</dbReference>
<dbReference type="PANTHER" id="PTHR47576:SF2">
    <property type="entry name" value="BRCT DOMAIN DNA REPAIR PROTEIN-RELATED"/>
    <property type="match status" value="1"/>
</dbReference>
<sequence length="486" mass="53590">MGGSGGRVEAVNSKGCTRLFGDISFSSSFRSMRSFESMSSPASTSSVLSETPVAVVVKSTGPFSGLVICVTGLSKESRKQVKDATEGLGGQYSPNLHPQFRLSESLYSVEGIGENVVMQGHARQSHMAMPFPEKESNRSLGSTFSGLSFYIDTDISPELQHKVVEAAAVEGAEFVDQWFVGCDVSHVVCEGPSVQKYIGHSCNLVSPVWVMKTAREKRMHRLVHMSADMAREVGIILEDSQHGIYGEGINGNNGSQAAPSSRINASQEERQKIVNLAKNGVRKRRGCRMQTCKIPIRPITPISLLDSICWSISEPTSTASVYTDSFIVEDASEHHAPICFDAKGDGKESESAFVNFSRPLMESEKTELIFRNQFLTILFPVDRFAEIGPCSRTFVSDTGFTCLQVLDHIHAFYQENMSCQEIDAAIHTDSKHADQLRSVYSSKETEERGYVAFKRIDFLGSRKSFELLKRVNGDNNSNVYELLIRA</sequence>
<keyword evidence="3" id="KW-1185">Reference proteome</keyword>
<dbReference type="CDD" id="cd00027">
    <property type="entry name" value="BRCT"/>
    <property type="match status" value="1"/>
</dbReference>
<dbReference type="PANTHER" id="PTHR47576">
    <property type="entry name" value="BRCT DOMAIN DNA REPAIR PROTEIN-RELATED"/>
    <property type="match status" value="1"/>
</dbReference>
<dbReference type="EMBL" id="JACTNZ010000006">
    <property type="protein sequence ID" value="KAG5544738.1"/>
    <property type="molecule type" value="Genomic_DNA"/>
</dbReference>
<feature type="domain" description="BRCT" evidence="1">
    <location>
        <begin position="139"/>
        <end position="219"/>
    </location>
</feature>
<dbReference type="Pfam" id="PF00533">
    <property type="entry name" value="BRCT"/>
    <property type="match status" value="1"/>
</dbReference>
<dbReference type="Proteomes" id="UP000823749">
    <property type="component" value="Chromosome 6"/>
</dbReference>
<proteinExistence type="predicted"/>
<comment type="caution">
    <text evidence="2">The sequence shown here is derived from an EMBL/GenBank/DDBJ whole genome shotgun (WGS) entry which is preliminary data.</text>
</comment>
<evidence type="ECO:0000313" key="3">
    <source>
        <dbReference type="Proteomes" id="UP000823749"/>
    </source>
</evidence>
<gene>
    <name evidence="2" type="ORF">RHGRI_017248</name>
</gene>
<dbReference type="Gene3D" id="3.40.50.10190">
    <property type="entry name" value="BRCT domain"/>
    <property type="match status" value="1"/>
</dbReference>
<evidence type="ECO:0000259" key="1">
    <source>
        <dbReference type="PROSITE" id="PS50172"/>
    </source>
</evidence>
<dbReference type="InterPro" id="IPR046522">
    <property type="entry name" value="DUF6699"/>
</dbReference>
<dbReference type="InterPro" id="IPR001357">
    <property type="entry name" value="BRCT_dom"/>
</dbReference>
<dbReference type="AlphaFoldDB" id="A0AAV6JX55"/>
<name>A0AAV6JX55_9ERIC</name>
<protein>
    <recommendedName>
        <fullName evidence="1">BRCT domain-containing protein</fullName>
    </recommendedName>
</protein>
<reference evidence="2 3" key="1">
    <citation type="submission" date="2020-08" db="EMBL/GenBank/DDBJ databases">
        <title>Plant Genome Project.</title>
        <authorList>
            <person name="Zhang R.-G."/>
        </authorList>
    </citation>
    <scope>NUCLEOTIDE SEQUENCE [LARGE SCALE GENOMIC DNA]</scope>
    <source>
        <strain evidence="2">WSP0</strain>
        <tissue evidence="2">Leaf</tissue>
    </source>
</reference>
<dbReference type="Pfam" id="PF20415">
    <property type="entry name" value="DUF6699"/>
    <property type="match status" value="1"/>
</dbReference>
<dbReference type="PROSITE" id="PS50172">
    <property type="entry name" value="BRCT"/>
    <property type="match status" value="1"/>
</dbReference>
<accession>A0AAV6JX55</accession>